<evidence type="ECO:0000256" key="7">
    <source>
        <dbReference type="ARBA" id="ARBA00023157"/>
    </source>
</evidence>
<dbReference type="InParanoid" id="A0A6P7Y731"/>
<dbReference type="GO" id="GO:0042130">
    <property type="term" value="P:negative regulation of T cell proliferation"/>
    <property type="evidence" value="ECO:0007669"/>
    <property type="project" value="TreeGrafter"/>
</dbReference>
<dbReference type="SUPFAM" id="SSF48726">
    <property type="entry name" value="Immunoglobulin"/>
    <property type="match status" value="2"/>
</dbReference>
<evidence type="ECO:0000256" key="12">
    <source>
        <dbReference type="SAM" id="SignalP"/>
    </source>
</evidence>
<evidence type="ECO:0000256" key="1">
    <source>
        <dbReference type="ARBA" id="ARBA00004251"/>
    </source>
</evidence>
<keyword evidence="9" id="KW-0325">Glycoprotein</keyword>
<dbReference type="InterPro" id="IPR051713">
    <property type="entry name" value="T-cell_Activation_Regulation"/>
</dbReference>
<dbReference type="GO" id="GO:0042102">
    <property type="term" value="P:positive regulation of T cell proliferation"/>
    <property type="evidence" value="ECO:0007669"/>
    <property type="project" value="TreeGrafter"/>
</dbReference>
<feature type="chain" id="PRO_5028414989" evidence="12">
    <location>
        <begin position="25"/>
        <end position="306"/>
    </location>
</feature>
<name>A0A6P7Y731_9AMPH</name>
<organism evidence="14 15">
    <name type="scientific">Microcaecilia unicolor</name>
    <dbReference type="NCBI Taxonomy" id="1415580"/>
    <lineage>
        <taxon>Eukaryota</taxon>
        <taxon>Metazoa</taxon>
        <taxon>Chordata</taxon>
        <taxon>Craniata</taxon>
        <taxon>Vertebrata</taxon>
        <taxon>Euteleostomi</taxon>
        <taxon>Amphibia</taxon>
        <taxon>Gymnophiona</taxon>
        <taxon>Siphonopidae</taxon>
        <taxon>Microcaecilia</taxon>
    </lineage>
</organism>
<protein>
    <submittedName>
        <fullName evidence="15">ICOS ligand-like</fullName>
    </submittedName>
</protein>
<evidence type="ECO:0000256" key="9">
    <source>
        <dbReference type="ARBA" id="ARBA00023180"/>
    </source>
</evidence>
<evidence type="ECO:0000256" key="5">
    <source>
        <dbReference type="ARBA" id="ARBA00022989"/>
    </source>
</evidence>
<proteinExistence type="predicted"/>
<dbReference type="PROSITE" id="PS50835">
    <property type="entry name" value="IG_LIKE"/>
    <property type="match status" value="1"/>
</dbReference>
<evidence type="ECO:0000256" key="11">
    <source>
        <dbReference type="SAM" id="Phobius"/>
    </source>
</evidence>
<dbReference type="SMART" id="SM00409">
    <property type="entry name" value="IG"/>
    <property type="match status" value="2"/>
</dbReference>
<evidence type="ECO:0000256" key="10">
    <source>
        <dbReference type="ARBA" id="ARBA00023319"/>
    </source>
</evidence>
<dbReference type="GO" id="GO:0009897">
    <property type="term" value="C:external side of plasma membrane"/>
    <property type="evidence" value="ECO:0007669"/>
    <property type="project" value="TreeGrafter"/>
</dbReference>
<evidence type="ECO:0000256" key="4">
    <source>
        <dbReference type="ARBA" id="ARBA00022729"/>
    </source>
</evidence>
<dbReference type="InterPro" id="IPR013783">
    <property type="entry name" value="Ig-like_fold"/>
</dbReference>
<dbReference type="Proteomes" id="UP000515156">
    <property type="component" value="Chromosome 5"/>
</dbReference>
<keyword evidence="4 12" id="KW-0732">Signal</keyword>
<keyword evidence="3 11" id="KW-0812">Transmembrane</keyword>
<keyword evidence="8" id="KW-0675">Receptor</keyword>
<dbReference type="GeneID" id="115471232"/>
<feature type="domain" description="Ig-like" evidence="13">
    <location>
        <begin position="35"/>
        <end position="135"/>
    </location>
</feature>
<dbReference type="GO" id="GO:0007166">
    <property type="term" value="P:cell surface receptor signaling pathway"/>
    <property type="evidence" value="ECO:0007669"/>
    <property type="project" value="TreeGrafter"/>
</dbReference>
<keyword evidence="7" id="KW-1015">Disulfide bond</keyword>
<evidence type="ECO:0000259" key="13">
    <source>
        <dbReference type="PROSITE" id="PS50835"/>
    </source>
</evidence>
<dbReference type="InterPro" id="IPR003599">
    <property type="entry name" value="Ig_sub"/>
</dbReference>
<dbReference type="GO" id="GO:0006955">
    <property type="term" value="P:immune response"/>
    <property type="evidence" value="ECO:0007669"/>
    <property type="project" value="TreeGrafter"/>
</dbReference>
<reference evidence="15" key="1">
    <citation type="journal article" date="2018" name="DNA Res.">
        <title>Multi-tissue transcriptomes of caecilian amphibians highlight incomplete knowledge of vertebrate gene families.</title>
        <authorList>
            <person name="Torres-Sanchez M."/>
            <person name="Creevey C.J."/>
            <person name="Kornobis E."/>
            <person name="Gower D.J."/>
            <person name="Wilkinson M."/>
            <person name="San Mauro D."/>
        </authorList>
    </citation>
    <scope>NUCLEOTIDE SEQUENCE</scope>
</reference>
<reference evidence="15" key="2">
    <citation type="submission" date="2025-08" db="UniProtKB">
        <authorList>
            <consortium name="RefSeq"/>
        </authorList>
    </citation>
    <scope>IDENTIFICATION</scope>
</reference>
<keyword evidence="5 11" id="KW-1133">Transmembrane helix</keyword>
<dbReference type="GO" id="GO:0031295">
    <property type="term" value="P:T cell costimulation"/>
    <property type="evidence" value="ECO:0007669"/>
    <property type="project" value="TreeGrafter"/>
</dbReference>
<keyword evidence="10" id="KW-0393">Immunoglobulin domain</keyword>
<evidence type="ECO:0000313" key="15">
    <source>
        <dbReference type="RefSeq" id="XP_030060796.1"/>
    </source>
</evidence>
<dbReference type="PANTHER" id="PTHR25466">
    <property type="entry name" value="T-LYMPHOCYTE ACTIVATION ANTIGEN"/>
    <property type="match status" value="1"/>
</dbReference>
<dbReference type="InterPro" id="IPR007110">
    <property type="entry name" value="Ig-like_dom"/>
</dbReference>
<dbReference type="SMR" id="A0A6P7Y731"/>
<gene>
    <name evidence="15" type="primary">LOC115471232</name>
</gene>
<dbReference type="AlphaFoldDB" id="A0A6P7Y731"/>
<dbReference type="InterPro" id="IPR013162">
    <property type="entry name" value="CD80_C2-set"/>
</dbReference>
<evidence type="ECO:0000313" key="14">
    <source>
        <dbReference type="Proteomes" id="UP000515156"/>
    </source>
</evidence>
<evidence type="ECO:0000256" key="2">
    <source>
        <dbReference type="ARBA" id="ARBA00022475"/>
    </source>
</evidence>
<comment type="subcellular location">
    <subcellularLocation>
        <location evidence="1">Cell membrane</location>
        <topology evidence="1">Single-pass type I membrane protein</topology>
    </subcellularLocation>
</comment>
<accession>A0A6P7Y731</accession>
<keyword evidence="14" id="KW-1185">Reference proteome</keyword>
<dbReference type="OrthoDB" id="10055806at2759"/>
<dbReference type="KEGG" id="muo:115471232"/>
<feature type="signal peptide" evidence="12">
    <location>
        <begin position="1"/>
        <end position="24"/>
    </location>
</feature>
<dbReference type="Pfam" id="PF07686">
    <property type="entry name" value="V-set"/>
    <property type="match status" value="1"/>
</dbReference>
<evidence type="ECO:0000256" key="3">
    <source>
        <dbReference type="ARBA" id="ARBA00022692"/>
    </source>
</evidence>
<feature type="transmembrane region" description="Helical" evidence="11">
    <location>
        <begin position="259"/>
        <end position="278"/>
    </location>
</feature>
<sequence length="306" mass="34643">MGSARENRSGVLLLLLCVLQVGDEKEHPTVVGKVGKSAVLRCIITQPLNFSLDQLRVYWQTLDNKVVYAFLSGDNGEKYQALEYQGRTQLFWDKLQEGNFSLLLSNLSLSDKQIYKCIVMKNETKYNVIHEAFITLNVEANYIQSYPSDPEVNEVEFGKEVTFTCSSSNGYPEPRSTGQIATHSSLPAPSVTFHRNMSQYSVFSILKLNVTADLNLSCIIENQLLQENLTIRQFLLKVRNNGSLPITDKQRRDLTQATISTSCVIVIVAFVCVALWLYKRKPSRVFYEGVQCPQNCTQQDQENGYL</sequence>
<dbReference type="PANTHER" id="PTHR25466:SF17">
    <property type="entry name" value="IG-LIKE DOMAIN-CONTAINING PROTEIN"/>
    <property type="match status" value="1"/>
</dbReference>
<evidence type="ECO:0000256" key="8">
    <source>
        <dbReference type="ARBA" id="ARBA00023170"/>
    </source>
</evidence>
<keyword evidence="2" id="KW-1003">Cell membrane</keyword>
<dbReference type="InterPro" id="IPR036179">
    <property type="entry name" value="Ig-like_dom_sf"/>
</dbReference>
<dbReference type="Pfam" id="PF08205">
    <property type="entry name" value="C2-set_2"/>
    <property type="match status" value="1"/>
</dbReference>
<dbReference type="FunCoup" id="A0A6P7Y731">
    <property type="interactions" value="217"/>
</dbReference>
<keyword evidence="6 11" id="KW-0472">Membrane</keyword>
<dbReference type="RefSeq" id="XP_030060796.1">
    <property type="nucleotide sequence ID" value="XM_030204936.1"/>
</dbReference>
<dbReference type="GO" id="GO:0071222">
    <property type="term" value="P:cellular response to lipopolysaccharide"/>
    <property type="evidence" value="ECO:0007669"/>
    <property type="project" value="TreeGrafter"/>
</dbReference>
<dbReference type="InterPro" id="IPR013106">
    <property type="entry name" value="Ig_V-set"/>
</dbReference>
<dbReference type="Gene3D" id="2.60.40.10">
    <property type="entry name" value="Immunoglobulins"/>
    <property type="match status" value="2"/>
</dbReference>
<evidence type="ECO:0000256" key="6">
    <source>
        <dbReference type="ARBA" id="ARBA00023136"/>
    </source>
</evidence>